<evidence type="ECO:0000313" key="2">
    <source>
        <dbReference type="Proteomes" id="UP001163850"/>
    </source>
</evidence>
<dbReference type="AlphaFoldDB" id="A0AA38UP33"/>
<gene>
    <name evidence="1" type="ORF">F5890DRAFT_1422451</name>
</gene>
<organism evidence="1 2">
    <name type="scientific">Lentinula detonsa</name>
    <dbReference type="NCBI Taxonomy" id="2804962"/>
    <lineage>
        <taxon>Eukaryota</taxon>
        <taxon>Fungi</taxon>
        <taxon>Dikarya</taxon>
        <taxon>Basidiomycota</taxon>
        <taxon>Agaricomycotina</taxon>
        <taxon>Agaricomycetes</taxon>
        <taxon>Agaricomycetidae</taxon>
        <taxon>Agaricales</taxon>
        <taxon>Marasmiineae</taxon>
        <taxon>Omphalotaceae</taxon>
        <taxon>Lentinula</taxon>
    </lineage>
</organism>
<dbReference type="EMBL" id="MU802906">
    <property type="protein sequence ID" value="KAJ3978627.1"/>
    <property type="molecule type" value="Genomic_DNA"/>
</dbReference>
<accession>A0AA38UP33</accession>
<protein>
    <submittedName>
        <fullName evidence="1">Uncharacterized protein</fullName>
    </submittedName>
</protein>
<name>A0AA38UP33_9AGAR</name>
<sequence>MLDLLDKQPRQRLSDSQLKSILWVMRECGCKDVPTFTQLRKQQTTISHHLDIPSEHHTSAVGNHFYMNHLCKLFALDWSNPLVRPHLHLYPELSGPIKESWQAEKWTKEVDLDKLSPMWADWKQSPHRHYYIKELAQLQDNTYVVPLRWITVDGQEYMDALPAYYDENVGIYIYSSWRISEVSF</sequence>
<evidence type="ECO:0000313" key="1">
    <source>
        <dbReference type="EMBL" id="KAJ3978627.1"/>
    </source>
</evidence>
<dbReference type="Proteomes" id="UP001163850">
    <property type="component" value="Unassembled WGS sequence"/>
</dbReference>
<reference evidence="1" key="1">
    <citation type="submission" date="2022-08" db="EMBL/GenBank/DDBJ databases">
        <authorList>
            <consortium name="DOE Joint Genome Institute"/>
            <person name="Min B."/>
            <person name="Riley R."/>
            <person name="Sierra-Patev S."/>
            <person name="Naranjo-Ortiz M."/>
            <person name="Looney B."/>
            <person name="Konkel Z."/>
            <person name="Slot J.C."/>
            <person name="Sakamoto Y."/>
            <person name="Steenwyk J.L."/>
            <person name="Rokas A."/>
            <person name="Carro J."/>
            <person name="Camarero S."/>
            <person name="Ferreira P."/>
            <person name="Molpeceres G."/>
            <person name="Ruiz-Duenas F.J."/>
            <person name="Serrano A."/>
            <person name="Henrissat B."/>
            <person name="Drula E."/>
            <person name="Hughes K.W."/>
            <person name="Mata J.L."/>
            <person name="Ishikawa N.K."/>
            <person name="Vargas-Isla R."/>
            <person name="Ushijima S."/>
            <person name="Smith C.A."/>
            <person name="Ahrendt S."/>
            <person name="Andreopoulos W."/>
            <person name="He G."/>
            <person name="Labutti K."/>
            <person name="Lipzen A."/>
            <person name="Ng V."/>
            <person name="Sandor L."/>
            <person name="Barry K."/>
            <person name="Martinez A.T."/>
            <person name="Xiao Y."/>
            <person name="Gibbons J.G."/>
            <person name="Terashima K."/>
            <person name="Hibbett D.S."/>
            <person name="Grigoriev I.V."/>
        </authorList>
    </citation>
    <scope>NUCLEOTIDE SEQUENCE</scope>
    <source>
        <strain evidence="1">TFB7829</strain>
    </source>
</reference>
<proteinExistence type="predicted"/>
<comment type="caution">
    <text evidence="1">The sequence shown here is derived from an EMBL/GenBank/DDBJ whole genome shotgun (WGS) entry which is preliminary data.</text>
</comment>